<dbReference type="Pfam" id="PF04883">
    <property type="entry name" value="HK97-gp10_like"/>
    <property type="match status" value="1"/>
</dbReference>
<dbReference type="AlphaFoldDB" id="A0A1Q8E6B3"/>
<dbReference type="RefSeq" id="WP_075105305.1">
    <property type="nucleotide sequence ID" value="NZ_MSJM01000007.1"/>
</dbReference>
<reference evidence="3" key="1">
    <citation type="submission" date="2016-12" db="EMBL/GenBank/DDBJ databases">
        <authorList>
            <person name="Gulvik C.A."/>
        </authorList>
    </citation>
    <scope>NUCLEOTIDE SEQUENCE [LARGE SCALE GENOMIC DNA]</scope>
    <source>
        <strain evidence="3">NED12-00049-6B</strain>
    </source>
</reference>
<protein>
    <recommendedName>
        <fullName evidence="4">HK97 gp10 family phage protein</fullName>
    </recommendedName>
</protein>
<dbReference type="Proteomes" id="UP000186890">
    <property type="component" value="Unassembled WGS sequence"/>
</dbReference>
<evidence type="ECO:0000256" key="1">
    <source>
        <dbReference type="SAM" id="Coils"/>
    </source>
</evidence>
<feature type="coiled-coil region" evidence="1">
    <location>
        <begin position="8"/>
        <end position="35"/>
    </location>
</feature>
<dbReference type="EMBL" id="MSJM01000007">
    <property type="protein sequence ID" value="OLF47304.1"/>
    <property type="molecule type" value="Genomic_DNA"/>
</dbReference>
<keyword evidence="1" id="KW-0175">Coiled coil</keyword>
<keyword evidence="3" id="KW-1185">Reference proteome</keyword>
<sequence length="119" mass="13357">MVSTSDLSRELAKALAEYSEEVDNATDELAKATADKAVSTLKTTSPRKTSKYARHWKVTKNKKGNYVVHNAPQTYRLTHLLENSHLLRNGGRSRAQPHIAPVEEMVIKAMTEGIERVIR</sequence>
<dbReference type="OrthoDB" id="1696709at2"/>
<evidence type="ECO:0008006" key="4">
    <source>
        <dbReference type="Google" id="ProtNLM"/>
    </source>
</evidence>
<comment type="caution">
    <text evidence="2">The sequence shown here is derived from an EMBL/GenBank/DDBJ whole genome shotgun (WGS) entry which is preliminary data.</text>
</comment>
<accession>A0A1Q8E6B3</accession>
<evidence type="ECO:0000313" key="2">
    <source>
        <dbReference type="EMBL" id="OLF47304.1"/>
    </source>
</evidence>
<proteinExistence type="predicted"/>
<evidence type="ECO:0000313" key="3">
    <source>
        <dbReference type="Proteomes" id="UP000186890"/>
    </source>
</evidence>
<name>A0A1Q8E6B3_9STRE</name>
<gene>
    <name evidence="2" type="ORF">BU202_08230</name>
</gene>
<organism evidence="2 3">
    <name type="scientific">Streptococcus cuniculi</name>
    <dbReference type="NCBI Taxonomy" id="1432788"/>
    <lineage>
        <taxon>Bacteria</taxon>
        <taxon>Bacillati</taxon>
        <taxon>Bacillota</taxon>
        <taxon>Bacilli</taxon>
        <taxon>Lactobacillales</taxon>
        <taxon>Streptococcaceae</taxon>
        <taxon>Streptococcus</taxon>
    </lineage>
</organism>
<dbReference type="InterPro" id="IPR010064">
    <property type="entry name" value="HK97-gp10_tail"/>
</dbReference>